<dbReference type="InterPro" id="IPR006314">
    <property type="entry name" value="Dyp_peroxidase"/>
</dbReference>
<dbReference type="RefSeq" id="XP_014667481.1">
    <property type="nucleotide sequence ID" value="XM_014811995.1"/>
</dbReference>
<dbReference type="InterPro" id="IPR011008">
    <property type="entry name" value="Dimeric_a/b-barrel"/>
</dbReference>
<proteinExistence type="predicted"/>
<protein>
    <submittedName>
        <fullName evidence="8">Probable deferrochelatase/peroxidase YfeX</fullName>
    </submittedName>
</protein>
<dbReference type="GeneID" id="106809050"/>
<keyword evidence="7" id="KW-1185">Reference proteome</keyword>
<dbReference type="PROSITE" id="PS51404">
    <property type="entry name" value="DYP_PEROXIDASE"/>
    <property type="match status" value="1"/>
</dbReference>
<accession>A0ABM1E5L0</accession>
<keyword evidence="5" id="KW-0408">Iron</keyword>
<comment type="cofactor">
    <cofactor evidence="1">
        <name>heme b</name>
        <dbReference type="ChEBI" id="CHEBI:60344"/>
    </cofactor>
</comment>
<evidence type="ECO:0000256" key="5">
    <source>
        <dbReference type="ARBA" id="ARBA00023004"/>
    </source>
</evidence>
<dbReference type="PANTHER" id="PTHR30521">
    <property type="entry name" value="DEFERROCHELATASE/PEROXIDASE"/>
    <property type="match status" value="1"/>
</dbReference>
<evidence type="ECO:0000259" key="6">
    <source>
        <dbReference type="Pfam" id="PF20628"/>
    </source>
</evidence>
<evidence type="ECO:0000256" key="4">
    <source>
        <dbReference type="ARBA" id="ARBA00023002"/>
    </source>
</evidence>
<name>A0ABM1E5L0_PRICU</name>
<dbReference type="NCBIfam" id="TIGR01413">
    <property type="entry name" value="Dyp_perox_fam"/>
    <property type="match status" value="1"/>
</dbReference>
<evidence type="ECO:0000256" key="1">
    <source>
        <dbReference type="ARBA" id="ARBA00001970"/>
    </source>
</evidence>
<reference evidence="8" key="1">
    <citation type="submission" date="2025-08" db="UniProtKB">
        <authorList>
            <consortium name="RefSeq"/>
        </authorList>
    </citation>
    <scope>IDENTIFICATION</scope>
</reference>
<dbReference type="Proteomes" id="UP000695022">
    <property type="component" value="Unplaced"/>
</dbReference>
<dbReference type="PANTHER" id="PTHR30521:SF0">
    <property type="entry name" value="DYP-TYPE PEROXIDASE FAMILY PROTEIN"/>
    <property type="match status" value="1"/>
</dbReference>
<evidence type="ECO:0000313" key="7">
    <source>
        <dbReference type="Proteomes" id="UP000695022"/>
    </source>
</evidence>
<keyword evidence="2" id="KW-0575">Peroxidase</keyword>
<sequence length="382" mass="41902">MNGLRLGGRLLRHAQQTSKYTGRRLLSTSGRNAAAFAVARPLVLGAITAAGVYGLYREVGGSDGLLQTVQAAAKAGGTPQPNVYSQTKDHAVYIWIHLNPDADFKACAKAAANLQQDVEAVSPAADSDEDDEIWAGVGFGPKFYSQVWGKAKKSFTYPHRKGAHGDLPSTGGDIFIHAKSNSVSKLYELTKRVIDQMPRAAVRDWSDTYSFVFRNGRDLSGFIDGTENRADEDERFEVAVNKETGGSYCITQRWIHKFDDIKKEKDATLSKFVGRSMDDSVELPVKPASSHVARMTGGHAFDHPKKFEIVRQSMPYGTVSGESGLFFIGFAAAPENFEFMLERMVGGGGGGDRVNDDIMRITRAVSGTYWYFPPAEQLRKLQ</sequence>
<evidence type="ECO:0000256" key="2">
    <source>
        <dbReference type="ARBA" id="ARBA00022559"/>
    </source>
</evidence>
<evidence type="ECO:0000313" key="8">
    <source>
        <dbReference type="RefSeq" id="XP_014667481.1"/>
    </source>
</evidence>
<evidence type="ECO:0000256" key="3">
    <source>
        <dbReference type="ARBA" id="ARBA00022723"/>
    </source>
</evidence>
<gene>
    <name evidence="8" type="primary">LOC106809050</name>
</gene>
<dbReference type="SUPFAM" id="SSF54909">
    <property type="entry name" value="Dimeric alpha+beta barrel"/>
    <property type="match status" value="1"/>
</dbReference>
<dbReference type="InterPro" id="IPR048328">
    <property type="entry name" value="Dyp_perox_C"/>
</dbReference>
<keyword evidence="3" id="KW-0479">Metal-binding</keyword>
<keyword evidence="4" id="KW-0560">Oxidoreductase</keyword>
<feature type="domain" description="Dyp-type peroxidase C-terminal" evidence="6">
    <location>
        <begin position="217"/>
        <end position="376"/>
    </location>
</feature>
<dbReference type="Pfam" id="PF20628">
    <property type="entry name" value="Dyp_perox_C"/>
    <property type="match status" value="1"/>
</dbReference>
<organism evidence="7 8">
    <name type="scientific">Priapulus caudatus</name>
    <name type="common">Priapulid worm</name>
    <dbReference type="NCBI Taxonomy" id="37621"/>
    <lineage>
        <taxon>Eukaryota</taxon>
        <taxon>Metazoa</taxon>
        <taxon>Ecdysozoa</taxon>
        <taxon>Scalidophora</taxon>
        <taxon>Priapulida</taxon>
        <taxon>Priapulimorpha</taxon>
        <taxon>Priapulimorphida</taxon>
        <taxon>Priapulidae</taxon>
        <taxon>Priapulus</taxon>
    </lineage>
</organism>